<keyword evidence="3" id="KW-1185">Reference proteome</keyword>
<sequence length="118" mass="13183">MHHTPHVDLAFNSVDHIMKDVERAWLLHYMLANGTVSASLLHLAALLQYGPNNMLGVHSEMDEIASYPYFYNSSTIMKKPPGFSFPSYRKSSEVALAALSYQIYGSAPPRPDILDVSK</sequence>
<dbReference type="Gene3D" id="1.20.810.10">
    <property type="entry name" value="Cytochrome Bc1 Complex, Chain C"/>
    <property type="match status" value="1"/>
</dbReference>
<keyword evidence="1" id="KW-1133">Transmembrane helix</keyword>
<organism evidence="2 3">
    <name type="scientific">Ilex paraguariensis</name>
    <name type="common">yerba mate</name>
    <dbReference type="NCBI Taxonomy" id="185542"/>
    <lineage>
        <taxon>Eukaryota</taxon>
        <taxon>Viridiplantae</taxon>
        <taxon>Streptophyta</taxon>
        <taxon>Embryophyta</taxon>
        <taxon>Tracheophyta</taxon>
        <taxon>Spermatophyta</taxon>
        <taxon>Magnoliopsida</taxon>
        <taxon>eudicotyledons</taxon>
        <taxon>Gunneridae</taxon>
        <taxon>Pentapetalae</taxon>
        <taxon>asterids</taxon>
        <taxon>campanulids</taxon>
        <taxon>Aquifoliales</taxon>
        <taxon>Aquifoliaceae</taxon>
        <taxon>Ilex</taxon>
    </lineage>
</organism>
<proteinExistence type="predicted"/>
<feature type="transmembrane region" description="Helical" evidence="1">
    <location>
        <begin position="26"/>
        <end position="47"/>
    </location>
</feature>
<keyword evidence="1" id="KW-0812">Transmembrane</keyword>
<dbReference type="Proteomes" id="UP001642360">
    <property type="component" value="Unassembled WGS sequence"/>
</dbReference>
<dbReference type="InterPro" id="IPR027387">
    <property type="entry name" value="Cytb/b6-like_sf"/>
</dbReference>
<reference evidence="2 3" key="1">
    <citation type="submission" date="2024-02" db="EMBL/GenBank/DDBJ databases">
        <authorList>
            <person name="Vignale AGUSTIN F."/>
            <person name="Sosa J E."/>
            <person name="Modenutti C."/>
        </authorList>
    </citation>
    <scope>NUCLEOTIDE SEQUENCE [LARGE SCALE GENOMIC DNA]</scope>
</reference>
<protein>
    <submittedName>
        <fullName evidence="2">Uncharacterized protein</fullName>
    </submittedName>
</protein>
<evidence type="ECO:0000313" key="2">
    <source>
        <dbReference type="EMBL" id="CAK9156669.1"/>
    </source>
</evidence>
<evidence type="ECO:0000313" key="3">
    <source>
        <dbReference type="Proteomes" id="UP001642360"/>
    </source>
</evidence>
<name>A0ABC8SNB5_9AQUA</name>
<comment type="caution">
    <text evidence="2">The sequence shown here is derived from an EMBL/GenBank/DDBJ whole genome shotgun (WGS) entry which is preliminary data.</text>
</comment>
<dbReference type="AlphaFoldDB" id="A0ABC8SNB5"/>
<evidence type="ECO:0000256" key="1">
    <source>
        <dbReference type="SAM" id="Phobius"/>
    </source>
</evidence>
<dbReference type="EMBL" id="CAUOFW020002892">
    <property type="protein sequence ID" value="CAK9156669.1"/>
    <property type="molecule type" value="Genomic_DNA"/>
</dbReference>
<dbReference type="SUPFAM" id="SSF81342">
    <property type="entry name" value="Transmembrane di-heme cytochromes"/>
    <property type="match status" value="1"/>
</dbReference>
<dbReference type="InterPro" id="IPR016174">
    <property type="entry name" value="Di-haem_cyt_TM"/>
</dbReference>
<gene>
    <name evidence="2" type="ORF">ILEXP_LOCUS25215</name>
</gene>
<accession>A0ABC8SNB5</accession>
<keyword evidence="1" id="KW-0472">Membrane</keyword>